<evidence type="ECO:0000313" key="2">
    <source>
        <dbReference type="EMBL" id="RAG81093.1"/>
    </source>
</evidence>
<organism evidence="2 3">
    <name type="scientific">Streptacidiphilus pinicola</name>
    <dbReference type="NCBI Taxonomy" id="2219663"/>
    <lineage>
        <taxon>Bacteria</taxon>
        <taxon>Bacillati</taxon>
        <taxon>Actinomycetota</taxon>
        <taxon>Actinomycetes</taxon>
        <taxon>Kitasatosporales</taxon>
        <taxon>Streptomycetaceae</taxon>
        <taxon>Streptacidiphilus</taxon>
    </lineage>
</organism>
<feature type="transmembrane region" description="Helical" evidence="1">
    <location>
        <begin position="322"/>
        <end position="344"/>
    </location>
</feature>
<keyword evidence="1" id="KW-1133">Transmembrane helix</keyword>
<dbReference type="SUPFAM" id="SSF103473">
    <property type="entry name" value="MFS general substrate transporter"/>
    <property type="match status" value="1"/>
</dbReference>
<keyword evidence="3" id="KW-1185">Reference proteome</keyword>
<dbReference type="InterPro" id="IPR036259">
    <property type="entry name" value="MFS_trans_sf"/>
</dbReference>
<evidence type="ECO:0000256" key="1">
    <source>
        <dbReference type="SAM" id="Phobius"/>
    </source>
</evidence>
<feature type="transmembrane region" description="Helical" evidence="1">
    <location>
        <begin position="266"/>
        <end position="284"/>
    </location>
</feature>
<dbReference type="Proteomes" id="UP000248889">
    <property type="component" value="Unassembled WGS sequence"/>
</dbReference>
<feature type="transmembrane region" description="Helical" evidence="1">
    <location>
        <begin position="49"/>
        <end position="67"/>
    </location>
</feature>
<dbReference type="AlphaFoldDB" id="A0A2X0IBX1"/>
<feature type="transmembrane region" description="Helical" evidence="1">
    <location>
        <begin position="172"/>
        <end position="190"/>
    </location>
</feature>
<feature type="transmembrane region" description="Helical" evidence="1">
    <location>
        <begin position="103"/>
        <end position="124"/>
    </location>
</feature>
<sequence>MHRLFGPYRSVFAIQGSRALFVVALLARIPGTAKGMLLTLHVVLDQQRGYGAAGVVGMALTLGFAIGSPIAGRMVDRHGLRPVLLVTGLAEALYWATAPSLPYPALVAATFAGGVVSVPVFPVIRQAVAAHVPGELRRQAFALDSMIVELAYMVGPAVAVVAVTGLHTATPSMFATAAMTLASMAGLWPLGRILTAGRAADLGAEPGSAESGPAGRKGKTARLPRGTWLNPTLVLVLAMCTAANLTLAGTEVSVVASLRQHGETQWAGLTIIAWCCASLVGGFWHGSTARPRRLPVLMLLLGLGTIPVGLVGGLGWQWTALALIPAGFVCAPTIASTAEALTAAVPASARGQAMGLQAAALTLGGSLGAPLAGSLIDSFSPVWGFAVTGVIGTVLAALALGHERWAATRAGRVLPGLIPAQLPPASDAPEARPRMSAKS</sequence>
<dbReference type="GO" id="GO:0022857">
    <property type="term" value="F:transmembrane transporter activity"/>
    <property type="evidence" value="ECO:0007669"/>
    <property type="project" value="InterPro"/>
</dbReference>
<dbReference type="Pfam" id="PF07690">
    <property type="entry name" value="MFS_1"/>
    <property type="match status" value="1"/>
</dbReference>
<keyword evidence="1" id="KW-0472">Membrane</keyword>
<feature type="transmembrane region" description="Helical" evidence="1">
    <location>
        <begin position="296"/>
        <end position="316"/>
    </location>
</feature>
<feature type="transmembrane region" description="Helical" evidence="1">
    <location>
        <begin position="382"/>
        <end position="400"/>
    </location>
</feature>
<comment type="caution">
    <text evidence="2">The sequence shown here is derived from an EMBL/GenBank/DDBJ whole genome shotgun (WGS) entry which is preliminary data.</text>
</comment>
<evidence type="ECO:0000313" key="3">
    <source>
        <dbReference type="Proteomes" id="UP000248889"/>
    </source>
</evidence>
<dbReference type="PANTHER" id="PTHR23542">
    <property type="match status" value="1"/>
</dbReference>
<dbReference type="Gene3D" id="1.20.1250.20">
    <property type="entry name" value="MFS general substrate transporter like domains"/>
    <property type="match status" value="1"/>
</dbReference>
<reference evidence="2 3" key="1">
    <citation type="submission" date="2018-06" db="EMBL/GenBank/DDBJ databases">
        <title>Streptacidiphilus pinicola sp. nov., isolated from pine grove soil.</title>
        <authorList>
            <person name="Roh S.G."/>
            <person name="Park S."/>
            <person name="Kim M.-K."/>
            <person name="Yun B.-R."/>
            <person name="Park J."/>
            <person name="Kim M.J."/>
            <person name="Kim Y.S."/>
            <person name="Kim S.B."/>
        </authorList>
    </citation>
    <scope>NUCLEOTIDE SEQUENCE [LARGE SCALE GENOMIC DNA]</scope>
    <source>
        <strain evidence="2 3">MMS16-CNU450</strain>
    </source>
</reference>
<protein>
    <submittedName>
        <fullName evidence="2">MFS transporter</fullName>
    </submittedName>
</protein>
<dbReference type="RefSeq" id="WP_111507216.1">
    <property type="nucleotide sequence ID" value="NZ_QKYN01000179.1"/>
</dbReference>
<keyword evidence="1" id="KW-0812">Transmembrane</keyword>
<gene>
    <name evidence="2" type="ORF">DN069_34635</name>
</gene>
<proteinExistence type="predicted"/>
<feature type="transmembrane region" description="Helical" evidence="1">
    <location>
        <begin position="145"/>
        <end position="166"/>
    </location>
</feature>
<dbReference type="InterPro" id="IPR011701">
    <property type="entry name" value="MFS"/>
</dbReference>
<accession>A0A2X0IBX1</accession>
<feature type="transmembrane region" description="Helical" evidence="1">
    <location>
        <begin position="356"/>
        <end position="376"/>
    </location>
</feature>
<dbReference type="EMBL" id="QKYN01000179">
    <property type="protein sequence ID" value="RAG81093.1"/>
    <property type="molecule type" value="Genomic_DNA"/>
</dbReference>
<dbReference type="OrthoDB" id="4229605at2"/>
<name>A0A2X0IBX1_9ACTN</name>
<dbReference type="PANTHER" id="PTHR23542:SF1">
    <property type="entry name" value="MAJOR FACILITATOR SUPERFAMILY (MFS) PROFILE DOMAIN-CONTAINING PROTEIN"/>
    <property type="match status" value="1"/>
</dbReference>
<feature type="transmembrane region" description="Helical" evidence="1">
    <location>
        <begin position="226"/>
        <end position="246"/>
    </location>
</feature>